<reference evidence="1" key="1">
    <citation type="journal article" date="2022" name="Environ. Microbiol.">
        <title>Geoalkalibacter halelectricus SAP #1 sp. nov. possessing extracellular electron transfer and mineral#reducing capabilities from a haloalkaline environment.</title>
        <authorList>
            <person name="Yadav S."/>
            <person name="Singh R."/>
            <person name="Sundharam S.S."/>
            <person name="Chaudhary S."/>
            <person name="Krishnamurthi S."/>
            <person name="Patil S.A."/>
        </authorList>
    </citation>
    <scope>NUCLEOTIDE SEQUENCE</scope>
    <source>
        <strain evidence="1">SAP-1</strain>
    </source>
</reference>
<sequence>MPKPNIFITIDTEHSIGGAFADPALKPVGNDKRIYGRVDGKEYGIPLIMDIADRYGIPLTFFVEVLNKYYFGENETREVCEYILGRGHDVQLHLHPNYLNFREENPGAQRYRDNMSAYSLEEQSALIAEGKELLTRYCGRAPIAFRAGNYGADANTLKALKENGFVIDSSYNAAFPKHSRRICEDQINDAVHLHGVWELPITNFIEDVPFKGRRLKPLDLNGVSFAEMKSVIDQSCPGQGLENLTIILHSFSFVKALDVQYSRCKIRNYVVQRFENLCRFLHERRDALACSNLADFSSKGQFKNGAAEFFKVAPHLSVLRGIEQKVFEF</sequence>
<dbReference type="Proteomes" id="UP001060414">
    <property type="component" value="Chromosome"/>
</dbReference>
<keyword evidence="2" id="KW-1185">Reference proteome</keyword>
<gene>
    <name evidence="1" type="ORF">L9S41_16575</name>
</gene>
<accession>A0ABY5ZJH7</accession>
<name>A0ABY5ZJH7_9BACT</name>
<dbReference type="Gene3D" id="3.20.20.370">
    <property type="entry name" value="Glycoside hydrolase/deacetylase"/>
    <property type="match status" value="1"/>
</dbReference>
<dbReference type="SUPFAM" id="SSF88713">
    <property type="entry name" value="Glycoside hydrolase/deacetylase"/>
    <property type="match status" value="1"/>
</dbReference>
<protein>
    <recommendedName>
        <fullName evidence="3">Polysaccharide deacetylase</fullName>
    </recommendedName>
</protein>
<evidence type="ECO:0000313" key="2">
    <source>
        <dbReference type="Proteomes" id="UP001060414"/>
    </source>
</evidence>
<proteinExistence type="predicted"/>
<dbReference type="EMBL" id="CP092109">
    <property type="protein sequence ID" value="UWZ79276.1"/>
    <property type="molecule type" value="Genomic_DNA"/>
</dbReference>
<evidence type="ECO:0008006" key="3">
    <source>
        <dbReference type="Google" id="ProtNLM"/>
    </source>
</evidence>
<evidence type="ECO:0000313" key="1">
    <source>
        <dbReference type="EMBL" id="UWZ79276.1"/>
    </source>
</evidence>
<dbReference type="InterPro" id="IPR011330">
    <property type="entry name" value="Glyco_hydro/deAcase_b/a-brl"/>
</dbReference>
<dbReference type="RefSeq" id="WP_260747632.1">
    <property type="nucleotide sequence ID" value="NZ_CP092109.1"/>
</dbReference>
<organism evidence="1 2">
    <name type="scientific">Geoalkalibacter halelectricus</name>
    <dbReference type="NCBI Taxonomy" id="2847045"/>
    <lineage>
        <taxon>Bacteria</taxon>
        <taxon>Pseudomonadati</taxon>
        <taxon>Thermodesulfobacteriota</taxon>
        <taxon>Desulfuromonadia</taxon>
        <taxon>Desulfuromonadales</taxon>
        <taxon>Geoalkalibacteraceae</taxon>
        <taxon>Geoalkalibacter</taxon>
    </lineage>
</organism>